<accession>A0A6H5GAP0</accession>
<gene>
    <name evidence="1" type="ORF">NTEN_LOCUS6113</name>
</gene>
<dbReference type="AlphaFoldDB" id="A0A6H5GAP0"/>
<reference evidence="1 2" key="1">
    <citation type="submission" date="2020-02" db="EMBL/GenBank/DDBJ databases">
        <authorList>
            <person name="Ferguson B K."/>
        </authorList>
    </citation>
    <scope>NUCLEOTIDE SEQUENCE [LARGE SCALE GENOMIC DNA]</scope>
</reference>
<name>A0A6H5GAP0_9HEMI</name>
<dbReference type="Proteomes" id="UP000479000">
    <property type="component" value="Unassembled WGS sequence"/>
</dbReference>
<sequence length="331" mass="37905">MGRTILIKRSVKMGVELRLQFTNYGIYQKHKIVWPESGEPPALLGGVTGSMFKQELARSVRLATPARTAPIDLAHSVDDRSRKKFLNFMPERILSSEPTFICRLNIHYSPKQFFHGYDGKEIHSLHFKEKNKLIPPLKNRSSFQKFLNLREGKLKETKLSFAEESRYILRPKKSRLVDKLWRYSCLNADVFLKFRGLVGFGKSPSNGKTTFYQVPDEKSPTCPGLVRSGLSTQISPDCQLSTLAVFVEPFRKQEYVRKRKQPAVPPSQVLILACLHSLDLESPFVNELRFVFRPALPVSPAGSTIDIQPGRENFQVKELEYNRGHQNHGKY</sequence>
<organism evidence="1 2">
    <name type="scientific">Nesidiocoris tenuis</name>
    <dbReference type="NCBI Taxonomy" id="355587"/>
    <lineage>
        <taxon>Eukaryota</taxon>
        <taxon>Metazoa</taxon>
        <taxon>Ecdysozoa</taxon>
        <taxon>Arthropoda</taxon>
        <taxon>Hexapoda</taxon>
        <taxon>Insecta</taxon>
        <taxon>Pterygota</taxon>
        <taxon>Neoptera</taxon>
        <taxon>Paraneoptera</taxon>
        <taxon>Hemiptera</taxon>
        <taxon>Heteroptera</taxon>
        <taxon>Panheteroptera</taxon>
        <taxon>Cimicomorpha</taxon>
        <taxon>Miridae</taxon>
        <taxon>Dicyphina</taxon>
        <taxon>Nesidiocoris</taxon>
    </lineage>
</organism>
<proteinExistence type="predicted"/>
<protein>
    <submittedName>
        <fullName evidence="1">Uncharacterized protein</fullName>
    </submittedName>
</protein>
<keyword evidence="2" id="KW-1185">Reference proteome</keyword>
<evidence type="ECO:0000313" key="1">
    <source>
        <dbReference type="EMBL" id="CAA9999886.1"/>
    </source>
</evidence>
<dbReference type="EMBL" id="CADCXU010009068">
    <property type="protein sequence ID" value="CAA9999886.1"/>
    <property type="molecule type" value="Genomic_DNA"/>
</dbReference>
<evidence type="ECO:0000313" key="2">
    <source>
        <dbReference type="Proteomes" id="UP000479000"/>
    </source>
</evidence>